<name>A0A426XGA8_ENSVE</name>
<feature type="domain" description="Serine-threonine/tyrosine-protein kinase catalytic" evidence="2">
    <location>
        <begin position="2"/>
        <end position="117"/>
    </location>
</feature>
<sequence length="165" mass="17733">MQGVFSVKSDVYSFGVLLLEIVSGRKNSSFAHQDSSLNLLGSVSKAGIDLSSRLALLTRGILLQAWKLWNEDNVMEFVDPAIRDSCSPRQVSRCVNVGLLCVQDRANDRPTMSSVVIMLEGGAAAYPQPKQPTFAAEKSPSDTESSSLGLRVASASNTITLLTAR</sequence>
<proteinExistence type="predicted"/>
<dbReference type="AlphaFoldDB" id="A0A426XGA8"/>
<comment type="caution">
    <text evidence="3">The sequence shown here is derived from an EMBL/GenBank/DDBJ whole genome shotgun (WGS) entry which is preliminary data.</text>
</comment>
<dbReference type="Pfam" id="PF07714">
    <property type="entry name" value="PK_Tyr_Ser-Thr"/>
    <property type="match status" value="1"/>
</dbReference>
<dbReference type="EMBL" id="AMZH03021142">
    <property type="protein sequence ID" value="RRT38504.1"/>
    <property type="molecule type" value="Genomic_DNA"/>
</dbReference>
<dbReference type="Gene3D" id="1.10.510.10">
    <property type="entry name" value="Transferase(Phosphotransferase) domain 1"/>
    <property type="match status" value="1"/>
</dbReference>
<evidence type="ECO:0000313" key="3">
    <source>
        <dbReference type="EMBL" id="RRT38504.1"/>
    </source>
</evidence>
<evidence type="ECO:0000256" key="1">
    <source>
        <dbReference type="SAM" id="MobiDB-lite"/>
    </source>
</evidence>
<feature type="region of interest" description="Disordered" evidence="1">
    <location>
        <begin position="128"/>
        <end position="147"/>
    </location>
</feature>
<dbReference type="InterPro" id="IPR011009">
    <property type="entry name" value="Kinase-like_dom_sf"/>
</dbReference>
<dbReference type="SUPFAM" id="SSF56112">
    <property type="entry name" value="Protein kinase-like (PK-like)"/>
    <property type="match status" value="1"/>
</dbReference>
<dbReference type="InterPro" id="IPR001245">
    <property type="entry name" value="Ser-Thr/Tyr_kinase_cat_dom"/>
</dbReference>
<protein>
    <recommendedName>
        <fullName evidence="2">Serine-threonine/tyrosine-protein kinase catalytic domain-containing protein</fullName>
    </recommendedName>
</protein>
<organism evidence="3 4">
    <name type="scientific">Ensete ventricosum</name>
    <name type="common">Abyssinian banana</name>
    <name type="synonym">Musa ensete</name>
    <dbReference type="NCBI Taxonomy" id="4639"/>
    <lineage>
        <taxon>Eukaryota</taxon>
        <taxon>Viridiplantae</taxon>
        <taxon>Streptophyta</taxon>
        <taxon>Embryophyta</taxon>
        <taxon>Tracheophyta</taxon>
        <taxon>Spermatophyta</taxon>
        <taxon>Magnoliopsida</taxon>
        <taxon>Liliopsida</taxon>
        <taxon>Zingiberales</taxon>
        <taxon>Musaceae</taxon>
        <taxon>Ensete</taxon>
    </lineage>
</organism>
<dbReference type="Proteomes" id="UP000287651">
    <property type="component" value="Unassembled WGS sequence"/>
</dbReference>
<dbReference type="PANTHER" id="PTHR27006">
    <property type="entry name" value="PROMASTIGOTE SURFACE ANTIGEN PROTEIN PSA"/>
    <property type="match status" value="1"/>
</dbReference>
<accession>A0A426XGA8</accession>
<gene>
    <name evidence="3" type="ORF">B296_00047045</name>
</gene>
<evidence type="ECO:0000259" key="2">
    <source>
        <dbReference type="Pfam" id="PF07714"/>
    </source>
</evidence>
<evidence type="ECO:0000313" key="4">
    <source>
        <dbReference type="Proteomes" id="UP000287651"/>
    </source>
</evidence>
<reference evidence="3 4" key="1">
    <citation type="journal article" date="2014" name="Agronomy (Basel)">
        <title>A Draft Genome Sequence for Ensete ventricosum, the Drought-Tolerant Tree Against Hunger.</title>
        <authorList>
            <person name="Harrison J."/>
            <person name="Moore K.A."/>
            <person name="Paszkiewicz K."/>
            <person name="Jones T."/>
            <person name="Grant M."/>
            <person name="Ambacheew D."/>
            <person name="Muzemil S."/>
            <person name="Studholme D.J."/>
        </authorList>
    </citation>
    <scope>NUCLEOTIDE SEQUENCE [LARGE SCALE GENOMIC DNA]</scope>
</reference>
<dbReference type="GO" id="GO:0004672">
    <property type="term" value="F:protein kinase activity"/>
    <property type="evidence" value="ECO:0007669"/>
    <property type="project" value="InterPro"/>
</dbReference>
<dbReference type="PANTHER" id="PTHR27006:SF587">
    <property type="entry name" value="RECEPTOR-LIKE SERINE_THREONINE-PROTEIN KINASE"/>
    <property type="match status" value="1"/>
</dbReference>